<evidence type="ECO:0000313" key="2">
    <source>
        <dbReference type="EMBL" id="SJL12437.1"/>
    </source>
</evidence>
<evidence type="ECO:0000313" key="3">
    <source>
        <dbReference type="Proteomes" id="UP000219338"/>
    </source>
</evidence>
<dbReference type="AlphaFoldDB" id="A0A284RUM3"/>
<name>A0A284RUM3_ARMOS</name>
<sequence>MQIVSERGGNTREVGSIGEHFMLLPNSSDVDASRPQDPDFALRRVSSGCDGRSGKEDDRGHWQCSFRVARVRLTLESPTMSTSLPKPVFTSGQRIVVLRARSAPGADRTRGIQGDGGNRGDGDEDVQVTYPSTVLSDIRTVTIRAEPGESMLDVMQTFKIPHHEVLASVAVGKHAVLCGHTNTEGGSRLPPSVDEPEIILVFQQSGPTKMMF</sequence>
<organism evidence="2 3">
    <name type="scientific">Armillaria ostoyae</name>
    <name type="common">Armillaria root rot fungus</name>
    <dbReference type="NCBI Taxonomy" id="47428"/>
    <lineage>
        <taxon>Eukaryota</taxon>
        <taxon>Fungi</taxon>
        <taxon>Dikarya</taxon>
        <taxon>Basidiomycota</taxon>
        <taxon>Agaricomycotina</taxon>
        <taxon>Agaricomycetes</taxon>
        <taxon>Agaricomycetidae</taxon>
        <taxon>Agaricales</taxon>
        <taxon>Marasmiineae</taxon>
        <taxon>Physalacriaceae</taxon>
        <taxon>Armillaria</taxon>
    </lineage>
</organism>
<dbReference type="OrthoDB" id="10412762at2759"/>
<evidence type="ECO:0000256" key="1">
    <source>
        <dbReference type="SAM" id="MobiDB-lite"/>
    </source>
</evidence>
<accession>A0A284RUM3</accession>
<proteinExistence type="predicted"/>
<gene>
    <name evidence="2" type="ORF">ARMOST_15864</name>
</gene>
<reference evidence="3" key="1">
    <citation type="journal article" date="2017" name="Nat. Ecol. Evol.">
        <title>Genome expansion and lineage-specific genetic innovations in the forest pathogenic fungi Armillaria.</title>
        <authorList>
            <person name="Sipos G."/>
            <person name="Prasanna A.N."/>
            <person name="Walter M.C."/>
            <person name="O'Connor E."/>
            <person name="Balint B."/>
            <person name="Krizsan K."/>
            <person name="Kiss B."/>
            <person name="Hess J."/>
            <person name="Varga T."/>
            <person name="Slot J."/>
            <person name="Riley R."/>
            <person name="Boka B."/>
            <person name="Rigling D."/>
            <person name="Barry K."/>
            <person name="Lee J."/>
            <person name="Mihaltcheva S."/>
            <person name="LaButti K."/>
            <person name="Lipzen A."/>
            <person name="Waldron R."/>
            <person name="Moloney N.M."/>
            <person name="Sperisen C."/>
            <person name="Kredics L."/>
            <person name="Vagvoelgyi C."/>
            <person name="Patrignani A."/>
            <person name="Fitzpatrick D."/>
            <person name="Nagy I."/>
            <person name="Doyle S."/>
            <person name="Anderson J.B."/>
            <person name="Grigoriev I.V."/>
            <person name="Gueldener U."/>
            <person name="Muensterkoetter M."/>
            <person name="Nagy L.G."/>
        </authorList>
    </citation>
    <scope>NUCLEOTIDE SEQUENCE [LARGE SCALE GENOMIC DNA]</scope>
    <source>
        <strain evidence="3">C18/9</strain>
    </source>
</reference>
<feature type="region of interest" description="Disordered" evidence="1">
    <location>
        <begin position="103"/>
        <end position="126"/>
    </location>
</feature>
<dbReference type="STRING" id="47428.A0A284RUM3"/>
<keyword evidence="3" id="KW-1185">Reference proteome</keyword>
<dbReference type="Proteomes" id="UP000219338">
    <property type="component" value="Unassembled WGS sequence"/>
</dbReference>
<dbReference type="EMBL" id="FUEG01000017">
    <property type="protein sequence ID" value="SJL12437.1"/>
    <property type="molecule type" value="Genomic_DNA"/>
</dbReference>
<protein>
    <submittedName>
        <fullName evidence="2">Uncharacterized protein</fullName>
    </submittedName>
</protein>